<evidence type="ECO:0000313" key="2">
    <source>
        <dbReference type="Proteomes" id="UP001055072"/>
    </source>
</evidence>
<dbReference type="EMBL" id="MU274906">
    <property type="protein sequence ID" value="KAI0091351.1"/>
    <property type="molecule type" value="Genomic_DNA"/>
</dbReference>
<keyword evidence="2" id="KW-1185">Reference proteome</keyword>
<proteinExistence type="predicted"/>
<accession>A0ACB8UAS6</accession>
<reference evidence="1" key="1">
    <citation type="journal article" date="2021" name="Environ. Microbiol.">
        <title>Gene family expansions and transcriptome signatures uncover fungal adaptations to wood decay.</title>
        <authorList>
            <person name="Hage H."/>
            <person name="Miyauchi S."/>
            <person name="Viragh M."/>
            <person name="Drula E."/>
            <person name="Min B."/>
            <person name="Chaduli D."/>
            <person name="Navarro D."/>
            <person name="Favel A."/>
            <person name="Norest M."/>
            <person name="Lesage-Meessen L."/>
            <person name="Balint B."/>
            <person name="Merenyi Z."/>
            <person name="de Eugenio L."/>
            <person name="Morin E."/>
            <person name="Martinez A.T."/>
            <person name="Baldrian P."/>
            <person name="Stursova M."/>
            <person name="Martinez M.J."/>
            <person name="Novotny C."/>
            <person name="Magnuson J.K."/>
            <person name="Spatafora J.W."/>
            <person name="Maurice S."/>
            <person name="Pangilinan J."/>
            <person name="Andreopoulos W."/>
            <person name="LaButti K."/>
            <person name="Hundley H."/>
            <person name="Na H."/>
            <person name="Kuo A."/>
            <person name="Barry K."/>
            <person name="Lipzen A."/>
            <person name="Henrissat B."/>
            <person name="Riley R."/>
            <person name="Ahrendt S."/>
            <person name="Nagy L.G."/>
            <person name="Grigoriev I.V."/>
            <person name="Martin F."/>
            <person name="Rosso M.N."/>
        </authorList>
    </citation>
    <scope>NUCLEOTIDE SEQUENCE</scope>
    <source>
        <strain evidence="1">CBS 384.51</strain>
    </source>
</reference>
<evidence type="ECO:0000313" key="1">
    <source>
        <dbReference type="EMBL" id="KAI0091351.1"/>
    </source>
</evidence>
<comment type="caution">
    <text evidence="1">The sequence shown here is derived from an EMBL/GenBank/DDBJ whole genome shotgun (WGS) entry which is preliminary data.</text>
</comment>
<protein>
    <submittedName>
        <fullName evidence="1">Uncharacterized protein</fullName>
    </submittedName>
</protein>
<organism evidence="1 2">
    <name type="scientific">Irpex rosettiformis</name>
    <dbReference type="NCBI Taxonomy" id="378272"/>
    <lineage>
        <taxon>Eukaryota</taxon>
        <taxon>Fungi</taxon>
        <taxon>Dikarya</taxon>
        <taxon>Basidiomycota</taxon>
        <taxon>Agaricomycotina</taxon>
        <taxon>Agaricomycetes</taxon>
        <taxon>Polyporales</taxon>
        <taxon>Irpicaceae</taxon>
        <taxon>Irpex</taxon>
    </lineage>
</organism>
<dbReference type="Proteomes" id="UP001055072">
    <property type="component" value="Unassembled WGS sequence"/>
</dbReference>
<sequence length="488" mass="56474">MLHIRESAHEVVFDDDLPPSTPSKSKFRITRTYTPYTRKRLYLLLGSFFAIATILVLSVETPRAYTRDDISSQPTSHNQSTLLFTDDYPPWVRGAPTQSFRDNLRPEVQYITSWLSAGWNNDVMTYMNLIYLGMITDRVPVVAMFVPMHIGSDAPPLFFGDVFDIPRFTRESGYPLLEWHEVKDMRSDTWDDIGCWDIWEAVQYGEHHARPSVVPEFLRLDISYTKAPGWIKMIPNYEHDKGASFWSLARLAYPDDREKNLGDIHASPLHHALLNPDEHMLCYDYLYYVGASITSEYDYAYSPAWRYVGKHLHFTAKVRDIARQYVTKSFGLPQTAPLPAYITIHVRHGDFKDWCWDAEKPEDCFAPLSVIARRVKEVQDELLDKKHIHVPMNRVIMTSDESDPKWWAEVEALGWVKMDHGAMKTEERYGRWYPVILDAAIQAGGAGFVGTDRSTFSMLSRRRVLDWNSGATRMFKWGKKGADDHQDE</sequence>
<gene>
    <name evidence="1" type="ORF">BDY19DRAFT_1086448</name>
</gene>
<name>A0ACB8UAS6_9APHY</name>